<dbReference type="STRING" id="83683.B1745_03990"/>
<dbReference type="PATRIC" id="fig|585524.9.peg.1335"/>
<dbReference type="eggNOG" id="ENOG5030EWM">
    <property type="taxonomic scope" value="Bacteria"/>
</dbReference>
<reference evidence="1 2" key="1">
    <citation type="submission" date="2010-04" db="EMBL/GenBank/DDBJ databases">
        <authorList>
            <person name="Muzny D."/>
            <person name="Qin X."/>
            <person name="Deng J."/>
            <person name="Jiang H."/>
            <person name="Liu Y."/>
            <person name="Qu J."/>
            <person name="Song X.-Z."/>
            <person name="Zhang L."/>
            <person name="Thornton R."/>
            <person name="Coyle M."/>
            <person name="Francisco L."/>
            <person name="Jackson L."/>
            <person name="Javaid M."/>
            <person name="Korchina V."/>
            <person name="Kovar C."/>
            <person name="Mata R."/>
            <person name="Mathew T."/>
            <person name="Ngo R."/>
            <person name="Nguyen L."/>
            <person name="Nguyen N."/>
            <person name="Okwuonu G."/>
            <person name="Ongeri F."/>
            <person name="Pham C."/>
            <person name="Simmons D."/>
            <person name="Wilczek-Boney K."/>
            <person name="Hale W."/>
            <person name="Jakkamsetti A."/>
            <person name="Pham P."/>
            <person name="Ruth R."/>
            <person name="San Lucas F."/>
            <person name="Warren J."/>
            <person name="Zhang J."/>
            <person name="Zhao Z."/>
            <person name="Zhou C."/>
            <person name="Zhu D."/>
            <person name="Lee S."/>
            <person name="Bess C."/>
            <person name="Blankenburg K."/>
            <person name="Forbes L."/>
            <person name="Fu Q."/>
            <person name="Gubbala S."/>
            <person name="Hirani K."/>
            <person name="Jayaseelan J.C."/>
            <person name="Lara F."/>
            <person name="Munidasa M."/>
            <person name="Palculict T."/>
            <person name="Patil S."/>
            <person name="Pu L.-L."/>
            <person name="Saada N."/>
            <person name="Tang L."/>
            <person name="Weissenberger G."/>
            <person name="Zhu Y."/>
            <person name="Hemphill L."/>
            <person name="Shang Y."/>
            <person name="Youmans B."/>
            <person name="Ayvaz T."/>
            <person name="Ross M."/>
            <person name="Santibanez J."/>
            <person name="Aqrawi P."/>
            <person name="Gross S."/>
            <person name="Joshi V."/>
            <person name="Fowler G."/>
            <person name="Nazareth L."/>
            <person name="Reid J."/>
            <person name="Worley K."/>
            <person name="Petrosino J."/>
            <person name="Highlander S."/>
            <person name="Gibbs R."/>
        </authorList>
    </citation>
    <scope>NUCLEOTIDE SEQUENCE [LARGE SCALE GENOMIC DNA]</scope>
    <source>
        <strain evidence="1 2">DSM 11664</strain>
    </source>
</reference>
<evidence type="ECO:0000313" key="2">
    <source>
        <dbReference type="Proteomes" id="UP000004069"/>
    </source>
</evidence>
<proteinExistence type="predicted"/>
<accession>D4YS03</accession>
<gene>
    <name evidence="1" type="ORF">HMPREF0493_0281</name>
</gene>
<dbReference type="Proteomes" id="UP000004069">
    <property type="component" value="Unassembled WGS sequence"/>
</dbReference>
<comment type="caution">
    <text evidence="1">The sequence shown here is derived from an EMBL/GenBank/DDBJ whole genome shotgun (WGS) entry which is preliminary data.</text>
</comment>
<sequence>MLFALSLAWGFCFGKRRIAMSSYYELKWHDEDLSKYSTDKLYFIWNVVKQPLRPEYRQMLGELKWRQAKKKQTNTLAKIKEIISLRTDRNELRKAWLKLHPQAKKERTGKTISELAQMLPEISKQLGAFIELENIEIKYFGNDGEPYYELTDFRDVFPNNYLKSGFKKYGIAEKKFLQLIGKAHQEQYRKLRQQIELEEDENGEIIIPYYDAVELKHILEEAG</sequence>
<protein>
    <recommendedName>
        <fullName evidence="3">Temperature-sensitive replication protein</fullName>
    </recommendedName>
</protein>
<organism evidence="1 2">
    <name type="scientific">Lactobacillus amylolyticus DSM 11664</name>
    <dbReference type="NCBI Taxonomy" id="585524"/>
    <lineage>
        <taxon>Bacteria</taxon>
        <taxon>Bacillati</taxon>
        <taxon>Bacillota</taxon>
        <taxon>Bacilli</taxon>
        <taxon>Lactobacillales</taxon>
        <taxon>Lactobacillaceae</taxon>
        <taxon>Lactobacillus</taxon>
    </lineage>
</organism>
<evidence type="ECO:0000313" key="1">
    <source>
        <dbReference type="EMBL" id="EFG56097.1"/>
    </source>
</evidence>
<evidence type="ECO:0008006" key="3">
    <source>
        <dbReference type="Google" id="ProtNLM"/>
    </source>
</evidence>
<dbReference type="AlphaFoldDB" id="D4YS03"/>
<dbReference type="EMBL" id="ADNY01000011">
    <property type="protein sequence ID" value="EFG56097.1"/>
    <property type="molecule type" value="Genomic_DNA"/>
</dbReference>
<keyword evidence="2" id="KW-1185">Reference proteome</keyword>
<name>D4YS03_9LACO</name>